<evidence type="ECO:0000313" key="11">
    <source>
        <dbReference type="Proteomes" id="UP001161390"/>
    </source>
</evidence>
<feature type="domain" description="Histidine kinase" evidence="8">
    <location>
        <begin position="471"/>
        <end position="692"/>
    </location>
</feature>
<dbReference type="SMART" id="SM00448">
    <property type="entry name" value="REC"/>
    <property type="match status" value="1"/>
</dbReference>
<dbReference type="EC" id="2.7.13.3" evidence="2"/>
<dbReference type="PROSITE" id="PS50110">
    <property type="entry name" value="RESPONSE_REGULATORY"/>
    <property type="match status" value="1"/>
</dbReference>
<proteinExistence type="predicted"/>
<evidence type="ECO:0000313" key="10">
    <source>
        <dbReference type="EMBL" id="GLQ20793.1"/>
    </source>
</evidence>
<dbReference type="InterPro" id="IPR003661">
    <property type="entry name" value="HisK_dim/P_dom"/>
</dbReference>
<reference evidence="10" key="1">
    <citation type="journal article" date="2014" name="Int. J. Syst. Evol. Microbiol.">
        <title>Complete genome of a new Firmicutes species belonging to the dominant human colonic microbiota ('Ruminococcus bicirculans') reveals two chromosomes and a selective capacity to utilize plant glucans.</title>
        <authorList>
            <consortium name="NISC Comparative Sequencing Program"/>
            <person name="Wegmann U."/>
            <person name="Louis P."/>
            <person name="Goesmann A."/>
            <person name="Henrissat B."/>
            <person name="Duncan S.H."/>
            <person name="Flint H.J."/>
        </authorList>
    </citation>
    <scope>NUCLEOTIDE SEQUENCE</scope>
    <source>
        <strain evidence="10">NBRC 108216</strain>
    </source>
</reference>
<dbReference type="InterPro" id="IPR036097">
    <property type="entry name" value="HisK_dim/P_sf"/>
</dbReference>
<evidence type="ECO:0000256" key="2">
    <source>
        <dbReference type="ARBA" id="ARBA00012438"/>
    </source>
</evidence>
<evidence type="ECO:0000256" key="5">
    <source>
        <dbReference type="PROSITE-ProRule" id="PRU00169"/>
    </source>
</evidence>
<dbReference type="SMART" id="SM00388">
    <property type="entry name" value="HisKA"/>
    <property type="match status" value="1"/>
</dbReference>
<sequence length="888" mass="97785">MTLFARYLWLSCLFSLCCVPLAQASDRSILISDAVVDFFSEAEPVNPVELSLRKRDRLGYDLMNELIEALVNADKSRIEAAVETARAEANAMSPASLRILDFSETVLTLFDNENQVDRFDQLRSYFQSHPHQTDWYIESIAESLTAFTLVSLNDTVRAAEHLDQAMHIIPTELSDWATSARLLASEVAMTLHGLQGNPVFMLDAARTQRKAKAAIGETLNRYELMTNFVYAFNRVRDFESAAQVAELMLIEPQPENMIEGLGEVYVAQTFVEVGRYAEARDLARQSLAVTKHPQIRRRAHYAHMLGLAGLGREAEARAIMTEQGWVYSRDELLNDITAEAVIHAEALIAMHREDSAFALALMKRRTDLIISRVQNSNSANMTALLSSLENTQGRQLEREDALAREAALKAVQLEQQTKMNRLLWVLLAVLTIAFNMLLAFLRYREKLSRKVQALQKDALSAEKMKTEFLGIVNHELRTPLNGIIGISDAMIHNASDPTTKAQAEAVQESGQLLFDLLDSLITMSTIEGNRLALAADEADLSRTITAEAKSWEPAAEQKNVAFSHYVAPEVGTLIVGDQKRIRQCVRFLLSNAVRFTHEGRIHLHATAEPDGPKHMALSLVVADTGQGISEAVQERMFKPFLQADSTMTRKYGGAGLSLAIARKLARMMDGDLTVTSREGRGSEFHFTARLPRADAYEPELAVEAETMLAAEAGPQTLTAPAPAGLDALSEPEEIIDLMLEQQLFAETTDVSPARLSAQGATALSSLTLLVGDDLTLQTSEMRAALKSMGCQTVAVDQADQLIEQLERKRFDVVILNLHSPALGGRDTAARIRQLPVPAGQVPLIALARPGQTGVDADDAMFDHVLTHPVTKAEIEAALSQIQTVGRAA</sequence>
<keyword evidence="3" id="KW-0597">Phosphoprotein</keyword>
<reference evidence="10" key="2">
    <citation type="submission" date="2023-01" db="EMBL/GenBank/DDBJ databases">
        <title>Draft genome sequence of Algimonas porphyrae strain NBRC 108216.</title>
        <authorList>
            <person name="Sun Q."/>
            <person name="Mori K."/>
        </authorList>
    </citation>
    <scope>NUCLEOTIDE SEQUENCE</scope>
    <source>
        <strain evidence="10">NBRC 108216</strain>
    </source>
</reference>
<evidence type="ECO:0000256" key="4">
    <source>
        <dbReference type="ARBA" id="ARBA00023012"/>
    </source>
</evidence>
<dbReference type="InterPro" id="IPR003594">
    <property type="entry name" value="HATPase_dom"/>
</dbReference>
<keyword evidence="4" id="KW-0902">Two-component regulatory system</keyword>
<dbReference type="InterPro" id="IPR004358">
    <property type="entry name" value="Sig_transdc_His_kin-like_C"/>
</dbReference>
<dbReference type="PANTHER" id="PTHR45339:SF1">
    <property type="entry name" value="HYBRID SIGNAL TRANSDUCTION HISTIDINE KINASE J"/>
    <property type="match status" value="1"/>
</dbReference>
<comment type="caution">
    <text evidence="10">The sequence shown here is derived from an EMBL/GenBank/DDBJ whole genome shotgun (WGS) entry which is preliminary data.</text>
</comment>
<evidence type="ECO:0000259" key="9">
    <source>
        <dbReference type="PROSITE" id="PS50110"/>
    </source>
</evidence>
<dbReference type="Pfam" id="PF00512">
    <property type="entry name" value="HisKA"/>
    <property type="match status" value="1"/>
</dbReference>
<keyword evidence="6" id="KW-0812">Transmembrane</keyword>
<comment type="caution">
    <text evidence="5">Lacks conserved residue(s) required for the propagation of feature annotation.</text>
</comment>
<evidence type="ECO:0000256" key="7">
    <source>
        <dbReference type="SAM" id="SignalP"/>
    </source>
</evidence>
<dbReference type="Pfam" id="PF02518">
    <property type="entry name" value="HATPase_c"/>
    <property type="match status" value="1"/>
</dbReference>
<dbReference type="SUPFAM" id="SSF47384">
    <property type="entry name" value="Homodimeric domain of signal transducing histidine kinase"/>
    <property type="match status" value="1"/>
</dbReference>
<evidence type="ECO:0000256" key="3">
    <source>
        <dbReference type="ARBA" id="ARBA00022553"/>
    </source>
</evidence>
<gene>
    <name evidence="10" type="ORF">GCM10007854_17480</name>
</gene>
<dbReference type="SUPFAM" id="SSF52172">
    <property type="entry name" value="CheY-like"/>
    <property type="match status" value="1"/>
</dbReference>
<dbReference type="Gene3D" id="3.40.50.2300">
    <property type="match status" value="1"/>
</dbReference>
<feature type="signal peptide" evidence="7">
    <location>
        <begin position="1"/>
        <end position="24"/>
    </location>
</feature>
<dbReference type="PRINTS" id="PR00344">
    <property type="entry name" value="BCTRLSENSOR"/>
</dbReference>
<dbReference type="EMBL" id="BSNJ01000003">
    <property type="protein sequence ID" value="GLQ20793.1"/>
    <property type="molecule type" value="Genomic_DNA"/>
</dbReference>
<accession>A0ABQ5UZR4</accession>
<keyword evidence="6" id="KW-0472">Membrane</keyword>
<dbReference type="CDD" id="cd16922">
    <property type="entry name" value="HATPase_EvgS-ArcB-TorS-like"/>
    <property type="match status" value="1"/>
</dbReference>
<evidence type="ECO:0000259" key="8">
    <source>
        <dbReference type="PROSITE" id="PS50109"/>
    </source>
</evidence>
<dbReference type="Proteomes" id="UP001161390">
    <property type="component" value="Unassembled WGS sequence"/>
</dbReference>
<protein>
    <recommendedName>
        <fullName evidence="2">histidine kinase</fullName>
        <ecNumber evidence="2">2.7.13.3</ecNumber>
    </recommendedName>
</protein>
<dbReference type="PANTHER" id="PTHR45339">
    <property type="entry name" value="HYBRID SIGNAL TRANSDUCTION HISTIDINE KINASE J"/>
    <property type="match status" value="1"/>
</dbReference>
<feature type="chain" id="PRO_5045830459" description="histidine kinase" evidence="7">
    <location>
        <begin position="25"/>
        <end position="888"/>
    </location>
</feature>
<dbReference type="SUPFAM" id="SSF55874">
    <property type="entry name" value="ATPase domain of HSP90 chaperone/DNA topoisomerase II/histidine kinase"/>
    <property type="match status" value="1"/>
</dbReference>
<dbReference type="InterPro" id="IPR001789">
    <property type="entry name" value="Sig_transdc_resp-reg_receiver"/>
</dbReference>
<dbReference type="Pfam" id="PF00072">
    <property type="entry name" value="Response_reg"/>
    <property type="match status" value="1"/>
</dbReference>
<keyword evidence="7" id="KW-0732">Signal</keyword>
<organism evidence="10 11">
    <name type="scientific">Algimonas porphyrae</name>
    <dbReference type="NCBI Taxonomy" id="1128113"/>
    <lineage>
        <taxon>Bacteria</taxon>
        <taxon>Pseudomonadati</taxon>
        <taxon>Pseudomonadota</taxon>
        <taxon>Alphaproteobacteria</taxon>
        <taxon>Maricaulales</taxon>
        <taxon>Robiginitomaculaceae</taxon>
        <taxon>Algimonas</taxon>
    </lineage>
</organism>
<dbReference type="InterPro" id="IPR005467">
    <property type="entry name" value="His_kinase_dom"/>
</dbReference>
<comment type="catalytic activity">
    <reaction evidence="1">
        <text>ATP + protein L-histidine = ADP + protein N-phospho-L-histidine.</text>
        <dbReference type="EC" id="2.7.13.3"/>
    </reaction>
</comment>
<feature type="transmembrane region" description="Helical" evidence="6">
    <location>
        <begin position="422"/>
        <end position="441"/>
    </location>
</feature>
<evidence type="ECO:0000256" key="1">
    <source>
        <dbReference type="ARBA" id="ARBA00000085"/>
    </source>
</evidence>
<dbReference type="Gene3D" id="3.30.565.10">
    <property type="entry name" value="Histidine kinase-like ATPase, C-terminal domain"/>
    <property type="match status" value="1"/>
</dbReference>
<dbReference type="CDD" id="cd00082">
    <property type="entry name" value="HisKA"/>
    <property type="match status" value="1"/>
</dbReference>
<feature type="domain" description="Response regulatory" evidence="9">
    <location>
        <begin position="767"/>
        <end position="882"/>
    </location>
</feature>
<dbReference type="InterPro" id="IPR036890">
    <property type="entry name" value="HATPase_C_sf"/>
</dbReference>
<name>A0ABQ5UZR4_9PROT</name>
<dbReference type="Gene3D" id="1.10.287.130">
    <property type="match status" value="1"/>
</dbReference>
<keyword evidence="11" id="KW-1185">Reference proteome</keyword>
<keyword evidence="6" id="KW-1133">Transmembrane helix</keyword>
<dbReference type="PROSITE" id="PS50109">
    <property type="entry name" value="HIS_KIN"/>
    <property type="match status" value="1"/>
</dbReference>
<dbReference type="SMART" id="SM00387">
    <property type="entry name" value="HATPase_c"/>
    <property type="match status" value="1"/>
</dbReference>
<dbReference type="InterPro" id="IPR011006">
    <property type="entry name" value="CheY-like_superfamily"/>
</dbReference>
<evidence type="ECO:0000256" key="6">
    <source>
        <dbReference type="SAM" id="Phobius"/>
    </source>
</evidence>